<sequence>MGKIFVRANFAYDCGTSTAYEVLLYILGLGYAIIIMRITSQHTAFHIV</sequence>
<keyword evidence="1" id="KW-1133">Transmembrane helix</keyword>
<evidence type="ECO:0000313" key="2">
    <source>
        <dbReference type="EMBL" id="CUP44277.1"/>
    </source>
</evidence>
<gene>
    <name evidence="2" type="ORF">ERS852551_00818</name>
</gene>
<proteinExistence type="predicted"/>
<evidence type="ECO:0000313" key="3">
    <source>
        <dbReference type="Proteomes" id="UP000095765"/>
    </source>
</evidence>
<feature type="transmembrane region" description="Helical" evidence="1">
    <location>
        <begin position="22"/>
        <end position="39"/>
    </location>
</feature>
<keyword evidence="1" id="KW-0812">Transmembrane</keyword>
<keyword evidence="1" id="KW-0472">Membrane</keyword>
<reference evidence="2 3" key="1">
    <citation type="submission" date="2015-09" db="EMBL/GenBank/DDBJ databases">
        <authorList>
            <consortium name="Pathogen Informatics"/>
        </authorList>
    </citation>
    <scope>NUCLEOTIDE SEQUENCE [LARGE SCALE GENOMIC DNA]</scope>
    <source>
        <strain evidence="2 3">2789STDY5834939</strain>
    </source>
</reference>
<dbReference type="EMBL" id="CZBE01000004">
    <property type="protein sequence ID" value="CUP44277.1"/>
    <property type="molecule type" value="Genomic_DNA"/>
</dbReference>
<protein>
    <submittedName>
        <fullName evidence="2">Uncharacterized protein</fullName>
    </submittedName>
</protein>
<dbReference type="Proteomes" id="UP000095765">
    <property type="component" value="Unassembled WGS sequence"/>
</dbReference>
<evidence type="ECO:0000256" key="1">
    <source>
        <dbReference type="SAM" id="Phobius"/>
    </source>
</evidence>
<dbReference type="AlphaFoldDB" id="A0A174NBN6"/>
<accession>A0A174NBN6</accession>
<organism evidence="2 3">
    <name type="scientific">Anaerotruncus colihominis</name>
    <dbReference type="NCBI Taxonomy" id="169435"/>
    <lineage>
        <taxon>Bacteria</taxon>
        <taxon>Bacillati</taxon>
        <taxon>Bacillota</taxon>
        <taxon>Clostridia</taxon>
        <taxon>Eubacteriales</taxon>
        <taxon>Oscillospiraceae</taxon>
        <taxon>Anaerotruncus</taxon>
    </lineage>
</organism>
<name>A0A174NBN6_9FIRM</name>